<evidence type="ECO:0000256" key="5">
    <source>
        <dbReference type="ARBA" id="ARBA00022801"/>
    </source>
</evidence>
<dbReference type="PANTHER" id="PTHR10381">
    <property type="entry name" value="ATP-DEPENDENT CLP PROTEASE PROTEOLYTIC SUBUNIT"/>
    <property type="match status" value="1"/>
</dbReference>
<dbReference type="InterPro" id="IPR029045">
    <property type="entry name" value="ClpP/crotonase-like_dom_sf"/>
</dbReference>
<evidence type="ECO:0000256" key="3">
    <source>
        <dbReference type="ARBA" id="ARBA00022490"/>
    </source>
</evidence>
<dbReference type="AlphaFoldDB" id="A0A382RL63"/>
<accession>A0A382RL63</accession>
<dbReference type="NCBIfam" id="NF009205">
    <property type="entry name" value="PRK12553.1"/>
    <property type="match status" value="1"/>
</dbReference>
<evidence type="ECO:0000256" key="6">
    <source>
        <dbReference type="ARBA" id="ARBA00022825"/>
    </source>
</evidence>
<dbReference type="SUPFAM" id="SSF52096">
    <property type="entry name" value="ClpP/crotonase"/>
    <property type="match status" value="1"/>
</dbReference>
<keyword evidence="6" id="KW-0720">Serine protease</keyword>
<evidence type="ECO:0000256" key="2">
    <source>
        <dbReference type="ARBA" id="ARBA00013230"/>
    </source>
</evidence>
<dbReference type="InterPro" id="IPR001907">
    <property type="entry name" value="ClpP"/>
</dbReference>
<reference evidence="8" key="1">
    <citation type="submission" date="2018-05" db="EMBL/GenBank/DDBJ databases">
        <authorList>
            <person name="Lanie J.A."/>
            <person name="Ng W.-L."/>
            <person name="Kazmierczak K.M."/>
            <person name="Andrzejewski T.M."/>
            <person name="Davidsen T.M."/>
            <person name="Wayne K.J."/>
            <person name="Tettelin H."/>
            <person name="Glass J.I."/>
            <person name="Rusch D."/>
            <person name="Podicherti R."/>
            <person name="Tsui H.-C.T."/>
            <person name="Winkler M.E."/>
        </authorList>
    </citation>
    <scope>NUCLEOTIDE SEQUENCE</scope>
</reference>
<evidence type="ECO:0000256" key="4">
    <source>
        <dbReference type="ARBA" id="ARBA00022670"/>
    </source>
</evidence>
<comment type="similarity">
    <text evidence="1">Belongs to the peptidase S14 family.</text>
</comment>
<dbReference type="GO" id="GO:0051117">
    <property type="term" value="F:ATPase binding"/>
    <property type="evidence" value="ECO:0007669"/>
    <property type="project" value="TreeGrafter"/>
</dbReference>
<name>A0A382RL63_9ZZZZ</name>
<dbReference type="Pfam" id="PF00574">
    <property type="entry name" value="CLP_protease"/>
    <property type="match status" value="1"/>
</dbReference>
<dbReference type="FunFam" id="3.90.226.10:FF:000001">
    <property type="entry name" value="ATP-dependent Clp protease proteolytic subunit"/>
    <property type="match status" value="1"/>
</dbReference>
<keyword evidence="5" id="KW-0378">Hydrolase</keyword>
<dbReference type="CDD" id="cd07017">
    <property type="entry name" value="S14_ClpP_2"/>
    <property type="match status" value="1"/>
</dbReference>
<gene>
    <name evidence="8" type="ORF">METZ01_LOCUS350711</name>
</gene>
<dbReference type="Gene3D" id="3.90.226.10">
    <property type="entry name" value="2-enoyl-CoA Hydratase, Chain A, domain 1"/>
    <property type="match status" value="1"/>
</dbReference>
<comment type="catalytic activity">
    <reaction evidence="7">
        <text>Hydrolysis of proteins to small peptides in the presence of ATP and magnesium. alpha-casein is the usual test substrate. In the absence of ATP, only oligopeptides shorter than five residues are hydrolyzed (such as succinyl-Leu-Tyr-|-NHMec, and Leu-Tyr-Leu-|-Tyr-Trp, in which cleavage of the -Tyr-|-Leu- and -Tyr-|-Trp bonds also occurs).</text>
        <dbReference type="EC" id="3.4.21.92"/>
    </reaction>
</comment>
<dbReference type="EMBL" id="UINC01122196">
    <property type="protein sequence ID" value="SVC97857.1"/>
    <property type="molecule type" value="Genomic_DNA"/>
</dbReference>
<dbReference type="GO" id="GO:0006515">
    <property type="term" value="P:protein quality control for misfolded or incompletely synthesized proteins"/>
    <property type="evidence" value="ECO:0007669"/>
    <property type="project" value="TreeGrafter"/>
</dbReference>
<sequence>MKSPKNVIPMVFESSARGERVLDIYSLLLKERIIFLGTPINDQVANLIVAQLLYLAREDQDKDINLYINSPGGMVYPGMAIYDTIQHIPCDVSTISVGLCASFGTVLLTSGTKGKRFALPNSTVHMHQPLSGAQGQASDIEIAAKEVLRLKGKLTGIISKHTGQKESKVTKDSDRDTWMNAEQAKKYGLIDEVLEYPTKKKKKS</sequence>
<keyword evidence="3" id="KW-0963">Cytoplasm</keyword>
<dbReference type="GO" id="GO:0009368">
    <property type="term" value="C:endopeptidase Clp complex"/>
    <property type="evidence" value="ECO:0007669"/>
    <property type="project" value="TreeGrafter"/>
</dbReference>
<evidence type="ECO:0000256" key="1">
    <source>
        <dbReference type="ARBA" id="ARBA00007039"/>
    </source>
</evidence>
<evidence type="ECO:0000313" key="8">
    <source>
        <dbReference type="EMBL" id="SVC97857.1"/>
    </source>
</evidence>
<dbReference type="InterPro" id="IPR023562">
    <property type="entry name" value="ClpP/TepA"/>
</dbReference>
<protein>
    <recommendedName>
        <fullName evidence="2">endopeptidase Clp</fullName>
        <ecNumber evidence="2">3.4.21.92</ecNumber>
    </recommendedName>
</protein>
<organism evidence="8">
    <name type="scientific">marine metagenome</name>
    <dbReference type="NCBI Taxonomy" id="408172"/>
    <lineage>
        <taxon>unclassified sequences</taxon>
        <taxon>metagenomes</taxon>
        <taxon>ecological metagenomes</taxon>
    </lineage>
</organism>
<dbReference type="EC" id="3.4.21.92" evidence="2"/>
<dbReference type="NCBIfam" id="NF001368">
    <property type="entry name" value="PRK00277.1"/>
    <property type="match status" value="1"/>
</dbReference>
<dbReference type="PRINTS" id="PR00127">
    <property type="entry name" value="CLPPROTEASEP"/>
</dbReference>
<proteinExistence type="inferred from homology"/>
<evidence type="ECO:0000256" key="7">
    <source>
        <dbReference type="ARBA" id="ARBA00034021"/>
    </source>
</evidence>
<keyword evidence="4" id="KW-0645">Protease</keyword>
<dbReference type="HAMAP" id="MF_00444">
    <property type="entry name" value="ClpP"/>
    <property type="match status" value="1"/>
</dbReference>
<dbReference type="PANTHER" id="PTHR10381:SF70">
    <property type="entry name" value="ATP-DEPENDENT CLP PROTEASE PROTEOLYTIC SUBUNIT"/>
    <property type="match status" value="1"/>
</dbReference>
<dbReference type="GO" id="GO:0004252">
    <property type="term" value="F:serine-type endopeptidase activity"/>
    <property type="evidence" value="ECO:0007669"/>
    <property type="project" value="UniProtKB-EC"/>
</dbReference>
<dbReference type="GO" id="GO:0004176">
    <property type="term" value="F:ATP-dependent peptidase activity"/>
    <property type="evidence" value="ECO:0007669"/>
    <property type="project" value="InterPro"/>
</dbReference>